<accession>N1PBK5</accession>
<reference evidence="3" key="1">
    <citation type="journal article" date="2012" name="PLoS Genet.">
        <title>The genomes of the fungal plant pathogens Cladosporium fulvum and Dothistroma septosporum reveal adaptation to different hosts and lifestyles but also signatures of common ancestry.</title>
        <authorList>
            <person name="de Wit P.J.G.M."/>
            <person name="van der Burgt A."/>
            <person name="Oekmen B."/>
            <person name="Stergiopoulos I."/>
            <person name="Abd-Elsalam K.A."/>
            <person name="Aerts A.L."/>
            <person name="Bahkali A.H."/>
            <person name="Beenen H.G."/>
            <person name="Chettri P."/>
            <person name="Cox M.P."/>
            <person name="Datema E."/>
            <person name="de Vries R.P."/>
            <person name="Dhillon B."/>
            <person name="Ganley A.R."/>
            <person name="Griffiths S.A."/>
            <person name="Guo Y."/>
            <person name="Hamelin R.C."/>
            <person name="Henrissat B."/>
            <person name="Kabir M.S."/>
            <person name="Jashni M.K."/>
            <person name="Kema G."/>
            <person name="Klaubauf S."/>
            <person name="Lapidus A."/>
            <person name="Levasseur A."/>
            <person name="Lindquist E."/>
            <person name="Mehrabi R."/>
            <person name="Ohm R.A."/>
            <person name="Owen T.J."/>
            <person name="Salamov A."/>
            <person name="Schwelm A."/>
            <person name="Schijlen E."/>
            <person name="Sun H."/>
            <person name="van den Burg H.A."/>
            <person name="van Ham R.C.H.J."/>
            <person name="Zhang S."/>
            <person name="Goodwin S.B."/>
            <person name="Grigoriev I.V."/>
            <person name="Collemare J."/>
            <person name="Bradshaw R.E."/>
        </authorList>
    </citation>
    <scope>NUCLEOTIDE SEQUENCE [LARGE SCALE GENOMIC DNA]</scope>
    <source>
        <strain evidence="3">NZE10 / CBS 128990</strain>
    </source>
</reference>
<evidence type="ECO:0000313" key="2">
    <source>
        <dbReference type="EMBL" id="EME38211.1"/>
    </source>
</evidence>
<dbReference type="Proteomes" id="UP000016933">
    <property type="component" value="Unassembled WGS sequence"/>
</dbReference>
<keyword evidence="1" id="KW-0812">Transmembrane</keyword>
<evidence type="ECO:0000313" key="3">
    <source>
        <dbReference type="Proteomes" id="UP000016933"/>
    </source>
</evidence>
<keyword evidence="1" id="KW-1133">Transmembrane helix</keyword>
<protein>
    <submittedName>
        <fullName evidence="2">Uncharacterized protein</fullName>
    </submittedName>
</protein>
<proteinExistence type="predicted"/>
<organism evidence="2 3">
    <name type="scientific">Dothistroma septosporum (strain NZE10 / CBS 128990)</name>
    <name type="common">Red band needle blight fungus</name>
    <name type="synonym">Mycosphaerella pini</name>
    <dbReference type="NCBI Taxonomy" id="675120"/>
    <lineage>
        <taxon>Eukaryota</taxon>
        <taxon>Fungi</taxon>
        <taxon>Dikarya</taxon>
        <taxon>Ascomycota</taxon>
        <taxon>Pezizomycotina</taxon>
        <taxon>Dothideomycetes</taxon>
        <taxon>Dothideomycetidae</taxon>
        <taxon>Mycosphaerellales</taxon>
        <taxon>Mycosphaerellaceae</taxon>
        <taxon>Dothistroma</taxon>
    </lineage>
</organism>
<dbReference type="HOGENOM" id="CLU_2527429_0_0_1"/>
<sequence length="84" mass="9439">MRIFSDRFRSVVGYTNPTLAGTMWDHMLRLDISDAGPPGLSLRYLMVIAMTLPPVLLVAWLATVVIDQPSVSLSRALTRKLRLR</sequence>
<dbReference type="EMBL" id="KB446547">
    <property type="protein sequence ID" value="EME38211.1"/>
    <property type="molecule type" value="Genomic_DNA"/>
</dbReference>
<name>N1PBK5_DOTSN</name>
<feature type="transmembrane region" description="Helical" evidence="1">
    <location>
        <begin position="44"/>
        <end position="66"/>
    </location>
</feature>
<evidence type="ECO:0000256" key="1">
    <source>
        <dbReference type="SAM" id="Phobius"/>
    </source>
</evidence>
<keyword evidence="3" id="KW-1185">Reference proteome</keyword>
<keyword evidence="1" id="KW-0472">Membrane</keyword>
<gene>
    <name evidence="2" type="ORF">DOTSEDRAFT_75703</name>
</gene>
<reference evidence="2 3" key="2">
    <citation type="journal article" date="2012" name="PLoS Pathog.">
        <title>Diverse lifestyles and strategies of plant pathogenesis encoded in the genomes of eighteen Dothideomycetes fungi.</title>
        <authorList>
            <person name="Ohm R.A."/>
            <person name="Feau N."/>
            <person name="Henrissat B."/>
            <person name="Schoch C.L."/>
            <person name="Horwitz B.A."/>
            <person name="Barry K.W."/>
            <person name="Condon B.J."/>
            <person name="Copeland A.C."/>
            <person name="Dhillon B."/>
            <person name="Glaser F."/>
            <person name="Hesse C.N."/>
            <person name="Kosti I."/>
            <person name="LaButti K."/>
            <person name="Lindquist E.A."/>
            <person name="Lucas S."/>
            <person name="Salamov A.A."/>
            <person name="Bradshaw R.E."/>
            <person name="Ciuffetti L."/>
            <person name="Hamelin R.C."/>
            <person name="Kema G.H.J."/>
            <person name="Lawrence C."/>
            <person name="Scott J.A."/>
            <person name="Spatafora J.W."/>
            <person name="Turgeon B.G."/>
            <person name="de Wit P.J.G.M."/>
            <person name="Zhong S."/>
            <person name="Goodwin S.B."/>
            <person name="Grigoriev I.V."/>
        </authorList>
    </citation>
    <scope>NUCLEOTIDE SEQUENCE [LARGE SCALE GENOMIC DNA]</scope>
    <source>
        <strain evidence="3">NZE10 / CBS 128990</strain>
    </source>
</reference>
<dbReference type="AlphaFoldDB" id="N1PBK5"/>